<reference evidence="2 3" key="1">
    <citation type="submission" date="2020-07" db="EMBL/GenBank/DDBJ databases">
        <title>Complete genome sequence of Chitinibacter sp. 2T18.</title>
        <authorList>
            <person name="Bae J.-W."/>
            <person name="Choi J.-W."/>
        </authorList>
    </citation>
    <scope>NUCLEOTIDE SEQUENCE [LARGE SCALE GENOMIC DNA]</scope>
    <source>
        <strain evidence="2 3">2T18</strain>
    </source>
</reference>
<organism evidence="2 3">
    <name type="scientific">Chitinibacter bivalviorum</name>
    <dbReference type="NCBI Taxonomy" id="2739434"/>
    <lineage>
        <taxon>Bacteria</taxon>
        <taxon>Pseudomonadati</taxon>
        <taxon>Pseudomonadota</taxon>
        <taxon>Betaproteobacteria</taxon>
        <taxon>Neisseriales</taxon>
        <taxon>Chitinibacteraceae</taxon>
        <taxon>Chitinibacter</taxon>
    </lineage>
</organism>
<keyword evidence="1" id="KW-0732">Signal</keyword>
<feature type="signal peptide" evidence="1">
    <location>
        <begin position="1"/>
        <end position="20"/>
    </location>
</feature>
<dbReference type="Proteomes" id="UP000509597">
    <property type="component" value="Chromosome"/>
</dbReference>
<dbReference type="RefSeq" id="WP_179357389.1">
    <property type="nucleotide sequence ID" value="NZ_CP058627.1"/>
</dbReference>
<protein>
    <submittedName>
        <fullName evidence="2">Uncharacterized protein</fullName>
    </submittedName>
</protein>
<dbReference type="EMBL" id="CP058627">
    <property type="protein sequence ID" value="QLG87305.1"/>
    <property type="molecule type" value="Genomic_DNA"/>
</dbReference>
<evidence type="ECO:0000313" key="3">
    <source>
        <dbReference type="Proteomes" id="UP000509597"/>
    </source>
</evidence>
<name>A0A7H9BFF5_9NEIS</name>
<evidence type="ECO:0000313" key="2">
    <source>
        <dbReference type="EMBL" id="QLG87305.1"/>
    </source>
</evidence>
<proteinExistence type="predicted"/>
<accession>A0A7H9BFF5</accession>
<gene>
    <name evidence="2" type="ORF">HQ393_03020</name>
</gene>
<sequence length="318" mass="36340">MGLNIMLVSMLLTVSSVASAGLLNAFRGDPPVPKGVLKVVDFPRDGLCFWLDDQTILCSHQRRHMNLAGDPFERVLVEHRLNEGKEILHENITGAITCLDPRSRWVQIDLERKGIKGYYGDFYAMGIWGQPLQEYQPFRKEERPGWISTEWGYINPFSCQYYADLPKSGLEYEPGRFGLMLYEDDGVLSKGEWTEARNYKKWKEENPNPKRGYTKVMLEDERVSNSAAIFPMRWLKQGYLVFNRPSAGALWAKDSPQQVWLLSEGKLQKQFPSSYPGRPEGWTPAQGGYEHSGSRFQPIRTGMLESVNYPPSNGMGFI</sequence>
<dbReference type="AlphaFoldDB" id="A0A7H9BFF5"/>
<dbReference type="KEGG" id="chiz:HQ393_03020"/>
<evidence type="ECO:0000256" key="1">
    <source>
        <dbReference type="SAM" id="SignalP"/>
    </source>
</evidence>
<feature type="chain" id="PRO_5028826143" evidence="1">
    <location>
        <begin position="21"/>
        <end position="318"/>
    </location>
</feature>
<keyword evidence="3" id="KW-1185">Reference proteome</keyword>